<reference evidence="5" key="1">
    <citation type="submission" date="2017-09" db="EMBL/GenBank/DDBJ databases">
        <title>Depth-based differentiation of microbial function through sediment-hosted aquifers and enrichment of novel symbionts in the deep terrestrial subsurface.</title>
        <authorList>
            <person name="Probst A.J."/>
            <person name="Ladd B."/>
            <person name="Jarett J.K."/>
            <person name="Geller-Mcgrath D.E."/>
            <person name="Sieber C.M.K."/>
            <person name="Emerson J.B."/>
            <person name="Anantharaman K."/>
            <person name="Thomas B.C."/>
            <person name="Malmstrom R."/>
            <person name="Stieglmeier M."/>
            <person name="Klingl A."/>
            <person name="Woyke T."/>
            <person name="Ryan C.M."/>
            <person name="Banfield J.F."/>
        </authorList>
    </citation>
    <scope>NUCLEOTIDE SEQUENCE [LARGE SCALE GENOMIC DNA]</scope>
</reference>
<sequence>MMPRYSKEGFVPKISQILIVVLVFVGLTALFYALGSRLQRLVLGAKQSVASTAGRTNFLLLGVPGEAYSGQDLTDTLIFFSLDQSSGESWLLSLPRDIWIAAMRAKLNTVYHYAEKNQPGSGLAESKKVVGEILGQPIHYAVLLDFGGFRQAIDTLGGVPVDVERAFDDYRYPITGKENDECSGDSNYQCRYEHLHFEKGLQLMDGERALKYVRSRFAEGEEGTDFARSRRQQQIITAIRKKLLSWETLRDGKRLRLLYEVFNQSIKTDVPPSAYFGLAQLALQFKTANIKTAGLEDLLVNPPASTQYDFQWVLMPRTDWSEIHRMVVKRLTN</sequence>
<name>A0A2M6XB93_9BACT</name>
<feature type="transmembrane region" description="Helical" evidence="2">
    <location>
        <begin position="14"/>
        <end position="34"/>
    </location>
</feature>
<gene>
    <name evidence="4" type="ORF">COT66_01005</name>
</gene>
<proteinExistence type="inferred from homology"/>
<keyword evidence="2" id="KW-1133">Transmembrane helix</keyword>
<feature type="domain" description="Cell envelope-related transcriptional attenuator" evidence="3">
    <location>
        <begin position="74"/>
        <end position="243"/>
    </location>
</feature>
<evidence type="ECO:0000256" key="1">
    <source>
        <dbReference type="ARBA" id="ARBA00006068"/>
    </source>
</evidence>
<accession>A0A2M6XB93</accession>
<evidence type="ECO:0000313" key="4">
    <source>
        <dbReference type="EMBL" id="PIU02268.1"/>
    </source>
</evidence>
<dbReference type="Proteomes" id="UP000231214">
    <property type="component" value="Unassembled WGS sequence"/>
</dbReference>
<dbReference type="NCBIfam" id="TIGR00350">
    <property type="entry name" value="lytR_cpsA_psr"/>
    <property type="match status" value="1"/>
</dbReference>
<dbReference type="Gene3D" id="3.40.630.190">
    <property type="entry name" value="LCP protein"/>
    <property type="match status" value="1"/>
</dbReference>
<dbReference type="InterPro" id="IPR004474">
    <property type="entry name" value="LytR_CpsA_psr"/>
</dbReference>
<evidence type="ECO:0000313" key="5">
    <source>
        <dbReference type="Proteomes" id="UP000231214"/>
    </source>
</evidence>
<dbReference type="Pfam" id="PF03816">
    <property type="entry name" value="LytR_cpsA_psr"/>
    <property type="match status" value="1"/>
</dbReference>
<dbReference type="InterPro" id="IPR050922">
    <property type="entry name" value="LytR/CpsA/Psr_CW_biosynth"/>
</dbReference>
<comment type="caution">
    <text evidence="4">The sequence shown here is derived from an EMBL/GenBank/DDBJ whole genome shotgun (WGS) entry which is preliminary data.</text>
</comment>
<dbReference type="PANTHER" id="PTHR33392:SF6">
    <property type="entry name" value="POLYISOPRENYL-TEICHOIC ACID--PEPTIDOGLYCAN TEICHOIC ACID TRANSFERASE TAGU"/>
    <property type="match status" value="1"/>
</dbReference>
<keyword evidence="2" id="KW-0472">Membrane</keyword>
<protein>
    <recommendedName>
        <fullName evidence="3">Cell envelope-related transcriptional attenuator domain-containing protein</fullName>
    </recommendedName>
</protein>
<evidence type="ECO:0000259" key="3">
    <source>
        <dbReference type="Pfam" id="PF03816"/>
    </source>
</evidence>
<organism evidence="4 5">
    <name type="scientific">Candidatus Shapirobacteria bacterium CG09_land_8_20_14_0_10_49_15</name>
    <dbReference type="NCBI Taxonomy" id="1974482"/>
    <lineage>
        <taxon>Bacteria</taxon>
        <taxon>Candidatus Shapironibacteriota</taxon>
    </lineage>
</organism>
<evidence type="ECO:0000256" key="2">
    <source>
        <dbReference type="SAM" id="Phobius"/>
    </source>
</evidence>
<dbReference type="AlphaFoldDB" id="A0A2M6XB93"/>
<keyword evidence="2" id="KW-0812">Transmembrane</keyword>
<dbReference type="EMBL" id="PEZK01000019">
    <property type="protein sequence ID" value="PIU02268.1"/>
    <property type="molecule type" value="Genomic_DNA"/>
</dbReference>
<dbReference type="PANTHER" id="PTHR33392">
    <property type="entry name" value="POLYISOPRENYL-TEICHOIC ACID--PEPTIDOGLYCAN TEICHOIC ACID TRANSFERASE TAGU"/>
    <property type="match status" value="1"/>
</dbReference>
<comment type="similarity">
    <text evidence="1">Belongs to the LytR/CpsA/Psr (LCP) family.</text>
</comment>